<organism evidence="5 6">
    <name type="scientific">Vanilla planifolia</name>
    <name type="common">Vanilla</name>
    <dbReference type="NCBI Taxonomy" id="51239"/>
    <lineage>
        <taxon>Eukaryota</taxon>
        <taxon>Viridiplantae</taxon>
        <taxon>Streptophyta</taxon>
        <taxon>Embryophyta</taxon>
        <taxon>Tracheophyta</taxon>
        <taxon>Spermatophyta</taxon>
        <taxon>Magnoliopsida</taxon>
        <taxon>Liliopsida</taxon>
        <taxon>Asparagales</taxon>
        <taxon>Orchidaceae</taxon>
        <taxon>Vanilloideae</taxon>
        <taxon>Vanilleae</taxon>
        <taxon>Vanilla</taxon>
    </lineage>
</organism>
<feature type="signal peptide" evidence="4">
    <location>
        <begin position="1"/>
        <end position="21"/>
    </location>
</feature>
<dbReference type="Pfam" id="PF00657">
    <property type="entry name" value="Lipase_GDSL"/>
    <property type="match status" value="1"/>
</dbReference>
<dbReference type="OrthoDB" id="1432093at2759"/>
<dbReference type="GO" id="GO:0016042">
    <property type="term" value="P:lipid catabolic process"/>
    <property type="evidence" value="ECO:0007669"/>
    <property type="project" value="UniProtKB-KW"/>
</dbReference>
<evidence type="ECO:0000313" key="5">
    <source>
        <dbReference type="EMBL" id="KAG0470890.1"/>
    </source>
</evidence>
<dbReference type="InterPro" id="IPR036514">
    <property type="entry name" value="SGNH_hydro_sf"/>
</dbReference>
<evidence type="ECO:0000256" key="1">
    <source>
        <dbReference type="ARBA" id="ARBA00008668"/>
    </source>
</evidence>
<evidence type="ECO:0000313" key="6">
    <source>
        <dbReference type="Proteomes" id="UP000636800"/>
    </source>
</evidence>
<dbReference type="PANTHER" id="PTHR45648">
    <property type="entry name" value="GDSL LIPASE/ACYLHYDROLASE FAMILY PROTEIN (AFU_ORTHOLOGUE AFUA_4G14700)"/>
    <property type="match status" value="1"/>
</dbReference>
<dbReference type="InterPro" id="IPR051058">
    <property type="entry name" value="GDSL_Est/Lipase"/>
</dbReference>
<protein>
    <recommendedName>
        <fullName evidence="7">GDSL esterase/lipase At5g55050-like</fullName>
    </recommendedName>
</protein>
<accession>A0A835USE1</accession>
<dbReference type="InterPro" id="IPR035669">
    <property type="entry name" value="SGNH_plant_lipase-like"/>
</dbReference>
<comment type="caution">
    <text evidence="5">The sequence shown here is derived from an EMBL/GenBank/DDBJ whole genome shotgun (WGS) entry which is preliminary data.</text>
</comment>
<dbReference type="InterPro" id="IPR001087">
    <property type="entry name" value="GDSL"/>
</dbReference>
<evidence type="ECO:0008006" key="7">
    <source>
        <dbReference type="Google" id="ProtNLM"/>
    </source>
</evidence>
<dbReference type="SUPFAM" id="SSF52266">
    <property type="entry name" value="SGNH hydrolase"/>
    <property type="match status" value="1"/>
</dbReference>
<evidence type="ECO:0000256" key="4">
    <source>
        <dbReference type="SAM" id="SignalP"/>
    </source>
</evidence>
<dbReference type="AlphaFoldDB" id="A0A835USE1"/>
<evidence type="ECO:0000256" key="3">
    <source>
        <dbReference type="ARBA" id="ARBA00022963"/>
    </source>
</evidence>
<dbReference type="EMBL" id="JADCNL010000008">
    <property type="protein sequence ID" value="KAG0470890.1"/>
    <property type="molecule type" value="Genomic_DNA"/>
</dbReference>
<comment type="similarity">
    <text evidence="1">Belongs to the 'GDSL' lipolytic enzyme family.</text>
</comment>
<keyword evidence="2" id="KW-0378">Hydrolase</keyword>
<dbReference type="Gene3D" id="3.40.50.1110">
    <property type="entry name" value="SGNH hydrolase"/>
    <property type="match status" value="1"/>
</dbReference>
<proteinExistence type="inferred from homology"/>
<feature type="chain" id="PRO_5032807832" description="GDSL esterase/lipase At5g55050-like" evidence="4">
    <location>
        <begin position="22"/>
        <end position="350"/>
    </location>
</feature>
<dbReference type="CDD" id="cd01837">
    <property type="entry name" value="SGNH_plant_lipase_like"/>
    <property type="match status" value="1"/>
</dbReference>
<dbReference type="PANTHER" id="PTHR45648:SF106">
    <property type="entry name" value="ANTHER-SPECIFIC PROLINE-RICH PROTEIN APG"/>
    <property type="match status" value="1"/>
</dbReference>
<reference evidence="5 6" key="1">
    <citation type="journal article" date="2020" name="Nat. Food">
        <title>A phased Vanilla planifolia genome enables genetic improvement of flavour and production.</title>
        <authorList>
            <person name="Hasing T."/>
            <person name="Tang H."/>
            <person name="Brym M."/>
            <person name="Khazi F."/>
            <person name="Huang T."/>
            <person name="Chambers A.H."/>
        </authorList>
    </citation>
    <scope>NUCLEOTIDE SEQUENCE [LARGE SCALE GENOMIC DNA]</scope>
    <source>
        <tissue evidence="5">Leaf</tissue>
    </source>
</reference>
<keyword evidence="6" id="KW-1185">Reference proteome</keyword>
<sequence length="350" mass="37838">MGPLHLLILFLFSLIPTKGSAQKTAYVFGDSLADVGNNNYLLTLLKANFPYNGIDFAGGKSTGRYSNGKNSIDFIAEQLGIASPPPYLAIASSPNNSDAFLRGVNFASGGAGIFDTTNKGQCLSFNKQIAYFSTVCSAMAEREGSIETQNHLARSIFALLIGSNDILAYLNDNGKVTPQQFVSLLVSTLQGQLKKLYNLGARKFVFVGTGPIGCSPAQRRQSKTEDCNASANFLCDLYNHAVASLLQETKSELGDLSYSFFNSSLAMLQVIQKPYDYGLTEVKTACCGLGELNAKVACTPISAHCGSRNSYLFWDFYHPTEAVSRILAAEIFEGSAPLVYPVNVRELEDL</sequence>
<dbReference type="Proteomes" id="UP000636800">
    <property type="component" value="Unassembled WGS sequence"/>
</dbReference>
<name>A0A835USE1_VANPL</name>
<evidence type="ECO:0000256" key="2">
    <source>
        <dbReference type="ARBA" id="ARBA00022801"/>
    </source>
</evidence>
<keyword evidence="3" id="KW-0443">Lipid metabolism</keyword>
<keyword evidence="4" id="KW-0732">Signal</keyword>
<gene>
    <name evidence="5" type="ORF">HPP92_017590</name>
</gene>
<dbReference type="GO" id="GO:0016788">
    <property type="term" value="F:hydrolase activity, acting on ester bonds"/>
    <property type="evidence" value="ECO:0007669"/>
    <property type="project" value="InterPro"/>
</dbReference>
<keyword evidence="3" id="KW-0442">Lipid degradation</keyword>